<organism evidence="1 2">
    <name type="scientific">Marchantia polymorpha</name>
    <name type="common">Common liverwort</name>
    <name type="synonym">Marchantia aquatica</name>
    <dbReference type="NCBI Taxonomy" id="3197"/>
    <lineage>
        <taxon>Eukaryota</taxon>
        <taxon>Viridiplantae</taxon>
        <taxon>Streptophyta</taxon>
        <taxon>Embryophyta</taxon>
        <taxon>Marchantiophyta</taxon>
        <taxon>Marchantiopsida</taxon>
        <taxon>Marchantiidae</taxon>
        <taxon>Marchantiales</taxon>
        <taxon>Marchantiaceae</taxon>
        <taxon>Marchantia</taxon>
    </lineage>
</organism>
<keyword evidence="2" id="KW-1185">Reference proteome</keyword>
<dbReference type="Proteomes" id="UP000244005">
    <property type="component" value="Unassembled WGS sequence"/>
</dbReference>
<name>A0A2R6XAD3_MARPO</name>
<evidence type="ECO:0000313" key="1">
    <source>
        <dbReference type="EMBL" id="PTQ43029.1"/>
    </source>
</evidence>
<protein>
    <submittedName>
        <fullName evidence="1">Uncharacterized protein</fullName>
    </submittedName>
</protein>
<dbReference type="Gramene" id="Mp5g04960.1">
    <property type="protein sequence ID" value="Mp5g04960.1.cds1"/>
    <property type="gene ID" value="Mp5g04960"/>
</dbReference>
<dbReference type="AlphaFoldDB" id="A0A2R6XAD3"/>
<proteinExistence type="predicted"/>
<sequence length="101" mass="11198">MEQVSNRGNTFDLGLGRRGVGMWKGGLRNAYKCLEREDPECAAWARDSQVVRAEEIPGDIRLEILKPGDVTRQIILKSADECKVLIDDEHADKVDNSSGLA</sequence>
<accession>A0A2R6XAD3</accession>
<gene>
    <name evidence="1" type="ORF">MARPO_0027s0131</name>
</gene>
<reference evidence="2" key="1">
    <citation type="journal article" date="2017" name="Cell">
        <title>Insights into land plant evolution garnered from the Marchantia polymorpha genome.</title>
        <authorList>
            <person name="Bowman J.L."/>
            <person name="Kohchi T."/>
            <person name="Yamato K.T."/>
            <person name="Jenkins J."/>
            <person name="Shu S."/>
            <person name="Ishizaki K."/>
            <person name="Yamaoka S."/>
            <person name="Nishihama R."/>
            <person name="Nakamura Y."/>
            <person name="Berger F."/>
            <person name="Adam C."/>
            <person name="Aki S.S."/>
            <person name="Althoff F."/>
            <person name="Araki T."/>
            <person name="Arteaga-Vazquez M.A."/>
            <person name="Balasubrmanian S."/>
            <person name="Barry K."/>
            <person name="Bauer D."/>
            <person name="Boehm C.R."/>
            <person name="Briginshaw L."/>
            <person name="Caballero-Perez J."/>
            <person name="Catarino B."/>
            <person name="Chen F."/>
            <person name="Chiyoda S."/>
            <person name="Chovatia M."/>
            <person name="Davies K.M."/>
            <person name="Delmans M."/>
            <person name="Demura T."/>
            <person name="Dierschke T."/>
            <person name="Dolan L."/>
            <person name="Dorantes-Acosta A.E."/>
            <person name="Eklund D.M."/>
            <person name="Florent S.N."/>
            <person name="Flores-Sandoval E."/>
            <person name="Fujiyama A."/>
            <person name="Fukuzawa H."/>
            <person name="Galik B."/>
            <person name="Grimanelli D."/>
            <person name="Grimwood J."/>
            <person name="Grossniklaus U."/>
            <person name="Hamada T."/>
            <person name="Haseloff J."/>
            <person name="Hetherington A.J."/>
            <person name="Higo A."/>
            <person name="Hirakawa Y."/>
            <person name="Hundley H.N."/>
            <person name="Ikeda Y."/>
            <person name="Inoue K."/>
            <person name="Inoue S.I."/>
            <person name="Ishida S."/>
            <person name="Jia Q."/>
            <person name="Kakita M."/>
            <person name="Kanazawa T."/>
            <person name="Kawai Y."/>
            <person name="Kawashima T."/>
            <person name="Kennedy M."/>
            <person name="Kinose K."/>
            <person name="Kinoshita T."/>
            <person name="Kohara Y."/>
            <person name="Koide E."/>
            <person name="Komatsu K."/>
            <person name="Kopischke S."/>
            <person name="Kubo M."/>
            <person name="Kyozuka J."/>
            <person name="Lagercrantz U."/>
            <person name="Lin S.S."/>
            <person name="Lindquist E."/>
            <person name="Lipzen A.M."/>
            <person name="Lu C.W."/>
            <person name="De Luna E."/>
            <person name="Martienssen R.A."/>
            <person name="Minamino N."/>
            <person name="Mizutani M."/>
            <person name="Mizutani M."/>
            <person name="Mochizuki N."/>
            <person name="Monte I."/>
            <person name="Mosher R."/>
            <person name="Nagasaki H."/>
            <person name="Nakagami H."/>
            <person name="Naramoto S."/>
            <person name="Nishitani K."/>
            <person name="Ohtani M."/>
            <person name="Okamoto T."/>
            <person name="Okumura M."/>
            <person name="Phillips J."/>
            <person name="Pollak B."/>
            <person name="Reinders A."/>
            <person name="Rovekamp M."/>
            <person name="Sano R."/>
            <person name="Sawa S."/>
            <person name="Schmid M.W."/>
            <person name="Shirakawa M."/>
            <person name="Solano R."/>
            <person name="Spunde A."/>
            <person name="Suetsugu N."/>
            <person name="Sugano S."/>
            <person name="Sugiyama A."/>
            <person name="Sun R."/>
            <person name="Suzuki Y."/>
            <person name="Takenaka M."/>
            <person name="Takezawa D."/>
            <person name="Tomogane H."/>
            <person name="Tsuzuki M."/>
            <person name="Ueda T."/>
            <person name="Umeda M."/>
            <person name="Ward J.M."/>
            <person name="Watanabe Y."/>
            <person name="Yazaki K."/>
            <person name="Yokoyama R."/>
            <person name="Yoshitake Y."/>
            <person name="Yotsui I."/>
            <person name="Zachgo S."/>
            <person name="Schmutz J."/>
        </authorList>
    </citation>
    <scope>NUCLEOTIDE SEQUENCE [LARGE SCALE GENOMIC DNA]</scope>
    <source>
        <strain evidence="2">Tak-1</strain>
    </source>
</reference>
<evidence type="ECO:0000313" key="2">
    <source>
        <dbReference type="Proteomes" id="UP000244005"/>
    </source>
</evidence>
<dbReference type="EMBL" id="KZ772699">
    <property type="protein sequence ID" value="PTQ43029.1"/>
    <property type="molecule type" value="Genomic_DNA"/>
</dbReference>